<feature type="domain" description="Mur ligase central" evidence="12">
    <location>
        <begin position="108"/>
        <end position="294"/>
    </location>
</feature>
<evidence type="ECO:0000256" key="2">
    <source>
        <dbReference type="ARBA" id="ARBA00004752"/>
    </source>
</evidence>
<dbReference type="SUPFAM" id="SSF51984">
    <property type="entry name" value="MurCD N-terminal domain"/>
    <property type="match status" value="1"/>
</dbReference>
<sequence>MSQKIVILGAAESGVGAALLAQAKGFDVFVSDRSPIQPIYKEKLTKAGIRFEENTHTLDEILTAEEVVKSPGIPEKAPVIQALREKQIPVISEIELAGRYTKAKCICITGTNGKTTTTLLTYHLLKEAGYNVGLAGNVGYSLAEQIIEDKYEYYVVELSSFQLDDTHEFHPWIAVLLNITPDHLDRYGYSLETYAQAKLRIAKNLKGSDFFIYNADDAVTQKQFQSVFCEATLLPFSLHKRPDFQLSGYYCAEQEVCLPMSAVRTDDDVHLSTAASPLIGQHNRQNTLAAVLAARAAGVEPVMIEVALGTFRNADHRLQPVGEINGARFINDSKATNVEAAWYALDGIRQPIIWIAGGTDKGNDYTTLIPLAKSRVKALICLGVDNGKLKASFGEVVPHLEETQSVETAVRRAVELAQPGDVVLLSPACASFDLFKNYEDRGRQFAAAVEKITKERSSEVSHSA</sequence>
<comment type="catalytic activity">
    <reaction evidence="9 10">
        <text>UDP-N-acetyl-alpha-D-muramoyl-L-alanine + D-glutamate + ATP = UDP-N-acetyl-alpha-D-muramoyl-L-alanyl-D-glutamate + ADP + phosphate + H(+)</text>
        <dbReference type="Rhea" id="RHEA:16429"/>
        <dbReference type="ChEBI" id="CHEBI:15378"/>
        <dbReference type="ChEBI" id="CHEBI:29986"/>
        <dbReference type="ChEBI" id="CHEBI:30616"/>
        <dbReference type="ChEBI" id="CHEBI:43474"/>
        <dbReference type="ChEBI" id="CHEBI:83898"/>
        <dbReference type="ChEBI" id="CHEBI:83900"/>
        <dbReference type="ChEBI" id="CHEBI:456216"/>
        <dbReference type="EC" id="6.3.2.9"/>
    </reaction>
</comment>
<keyword evidence="7 9" id="KW-0067">ATP-binding</keyword>
<dbReference type="GO" id="GO:0005737">
    <property type="term" value="C:cytoplasm"/>
    <property type="evidence" value="ECO:0007669"/>
    <property type="project" value="UniProtKB-SubCell"/>
</dbReference>
<dbReference type="GO" id="GO:0071555">
    <property type="term" value="P:cell wall organization"/>
    <property type="evidence" value="ECO:0007669"/>
    <property type="project" value="UniProtKB-KW"/>
</dbReference>
<dbReference type="InterPro" id="IPR004101">
    <property type="entry name" value="Mur_ligase_C"/>
</dbReference>
<evidence type="ECO:0000256" key="9">
    <source>
        <dbReference type="HAMAP-Rule" id="MF_00639"/>
    </source>
</evidence>
<dbReference type="InterPro" id="IPR013221">
    <property type="entry name" value="Mur_ligase_cen"/>
</dbReference>
<keyword evidence="8 9" id="KW-0131">Cell cycle</keyword>
<dbReference type="Proteomes" id="UP000194873">
    <property type="component" value="Unassembled WGS sequence"/>
</dbReference>
<evidence type="ECO:0000256" key="6">
    <source>
        <dbReference type="ARBA" id="ARBA00022741"/>
    </source>
</evidence>
<comment type="similarity">
    <text evidence="9">Belongs to the MurCDEF family.</text>
</comment>
<gene>
    <name evidence="9" type="primary">murD</name>
    <name evidence="13" type="ORF">BXP70_17840</name>
</gene>
<dbReference type="Gene3D" id="3.40.1190.10">
    <property type="entry name" value="Mur-like, catalytic domain"/>
    <property type="match status" value="1"/>
</dbReference>
<dbReference type="EC" id="6.3.2.9" evidence="9 10"/>
<dbReference type="HAMAP" id="MF_00639">
    <property type="entry name" value="MurD"/>
    <property type="match status" value="1"/>
</dbReference>
<keyword evidence="14" id="KW-1185">Reference proteome</keyword>
<dbReference type="GO" id="GO:0005524">
    <property type="term" value="F:ATP binding"/>
    <property type="evidence" value="ECO:0007669"/>
    <property type="project" value="UniProtKB-UniRule"/>
</dbReference>
<dbReference type="InterPro" id="IPR036565">
    <property type="entry name" value="Mur-like_cat_sf"/>
</dbReference>
<evidence type="ECO:0000256" key="1">
    <source>
        <dbReference type="ARBA" id="ARBA00004496"/>
    </source>
</evidence>
<dbReference type="SUPFAM" id="SSF53623">
    <property type="entry name" value="MurD-like peptide ligases, catalytic domain"/>
    <property type="match status" value="1"/>
</dbReference>
<dbReference type="InterPro" id="IPR005762">
    <property type="entry name" value="MurD"/>
</dbReference>
<dbReference type="GO" id="GO:0008764">
    <property type="term" value="F:UDP-N-acetylmuramoylalanine-D-glutamate ligase activity"/>
    <property type="evidence" value="ECO:0007669"/>
    <property type="project" value="UniProtKB-UniRule"/>
</dbReference>
<dbReference type="PANTHER" id="PTHR43692">
    <property type="entry name" value="UDP-N-ACETYLMURAMOYLALANINE--D-GLUTAMATE LIGASE"/>
    <property type="match status" value="1"/>
</dbReference>
<dbReference type="Pfam" id="PF21799">
    <property type="entry name" value="MurD-like_N"/>
    <property type="match status" value="1"/>
</dbReference>
<evidence type="ECO:0000256" key="8">
    <source>
        <dbReference type="ARBA" id="ARBA00023306"/>
    </source>
</evidence>
<dbReference type="EMBL" id="MTSE01000010">
    <property type="protein sequence ID" value="OUJ72428.1"/>
    <property type="molecule type" value="Genomic_DNA"/>
</dbReference>
<dbReference type="OrthoDB" id="9809796at2"/>
<dbReference type="Pfam" id="PF02875">
    <property type="entry name" value="Mur_ligase_C"/>
    <property type="match status" value="1"/>
</dbReference>
<dbReference type="SUPFAM" id="SSF53244">
    <property type="entry name" value="MurD-like peptide ligases, peptide-binding domain"/>
    <property type="match status" value="1"/>
</dbReference>
<dbReference type="GO" id="GO:0009252">
    <property type="term" value="P:peptidoglycan biosynthetic process"/>
    <property type="evidence" value="ECO:0007669"/>
    <property type="project" value="UniProtKB-UniRule"/>
</dbReference>
<dbReference type="PANTHER" id="PTHR43692:SF1">
    <property type="entry name" value="UDP-N-ACETYLMURAMOYLALANINE--D-GLUTAMATE LIGASE"/>
    <property type="match status" value="1"/>
</dbReference>
<keyword evidence="6 9" id="KW-0547">Nucleotide-binding</keyword>
<feature type="binding site" evidence="9">
    <location>
        <begin position="110"/>
        <end position="116"/>
    </location>
    <ligand>
        <name>ATP</name>
        <dbReference type="ChEBI" id="CHEBI:30616"/>
    </ligand>
</feature>
<evidence type="ECO:0000313" key="13">
    <source>
        <dbReference type="EMBL" id="OUJ72428.1"/>
    </source>
</evidence>
<evidence type="ECO:0000256" key="5">
    <source>
        <dbReference type="ARBA" id="ARBA00022618"/>
    </source>
</evidence>
<keyword evidence="9 10" id="KW-0573">Peptidoglycan synthesis</keyword>
<keyword evidence="3 9" id="KW-0963">Cytoplasm</keyword>
<feature type="domain" description="Mur ligase C-terminal" evidence="11">
    <location>
        <begin position="316"/>
        <end position="429"/>
    </location>
</feature>
<evidence type="ECO:0000256" key="3">
    <source>
        <dbReference type="ARBA" id="ARBA00022490"/>
    </source>
</evidence>
<reference evidence="13 14" key="1">
    <citation type="submission" date="2017-01" db="EMBL/GenBank/DDBJ databases">
        <title>A new Hymenobacter.</title>
        <authorList>
            <person name="Liang Y."/>
            <person name="Feng F."/>
        </authorList>
    </citation>
    <scope>NUCLEOTIDE SEQUENCE [LARGE SCALE GENOMIC DNA]</scope>
    <source>
        <strain evidence="13">MIMBbqt21</strain>
    </source>
</reference>
<dbReference type="GO" id="GO:0004326">
    <property type="term" value="F:tetrahydrofolylpolyglutamate synthase activity"/>
    <property type="evidence" value="ECO:0007669"/>
    <property type="project" value="InterPro"/>
</dbReference>
<dbReference type="InterPro" id="IPR036615">
    <property type="entry name" value="Mur_ligase_C_dom_sf"/>
</dbReference>
<dbReference type="PROSITE" id="PS01011">
    <property type="entry name" value="FOLYLPOLYGLU_SYNT_1"/>
    <property type="match status" value="1"/>
</dbReference>
<comment type="caution">
    <text evidence="13">The sequence shown here is derived from an EMBL/GenBank/DDBJ whole genome shotgun (WGS) entry which is preliminary data.</text>
</comment>
<dbReference type="AlphaFoldDB" id="A0A243WBP1"/>
<evidence type="ECO:0000313" key="14">
    <source>
        <dbReference type="Proteomes" id="UP000194873"/>
    </source>
</evidence>
<comment type="function">
    <text evidence="9 10">Cell wall formation. Catalyzes the addition of glutamate to the nucleotide precursor UDP-N-acetylmuramoyl-L-alanine (UMA).</text>
</comment>
<keyword evidence="5 9" id="KW-0132">Cell division</keyword>
<evidence type="ECO:0000256" key="7">
    <source>
        <dbReference type="ARBA" id="ARBA00022840"/>
    </source>
</evidence>
<name>A0A243WBP1_9BACT</name>
<keyword evidence="4 9" id="KW-0436">Ligase</keyword>
<dbReference type="UniPathway" id="UPA00219"/>
<dbReference type="Gene3D" id="3.40.50.720">
    <property type="entry name" value="NAD(P)-binding Rossmann-like Domain"/>
    <property type="match status" value="1"/>
</dbReference>
<dbReference type="Pfam" id="PF08245">
    <property type="entry name" value="Mur_ligase_M"/>
    <property type="match status" value="1"/>
</dbReference>
<evidence type="ECO:0000256" key="4">
    <source>
        <dbReference type="ARBA" id="ARBA00022598"/>
    </source>
</evidence>
<accession>A0A243WBP1</accession>
<keyword evidence="9 10" id="KW-0961">Cell wall biogenesis/degradation</keyword>
<dbReference type="NCBIfam" id="TIGR01087">
    <property type="entry name" value="murD"/>
    <property type="match status" value="1"/>
</dbReference>
<dbReference type="Gene3D" id="3.90.190.20">
    <property type="entry name" value="Mur ligase, C-terminal domain"/>
    <property type="match status" value="1"/>
</dbReference>
<keyword evidence="9 10" id="KW-0133">Cell shape</keyword>
<dbReference type="GO" id="GO:0008360">
    <property type="term" value="P:regulation of cell shape"/>
    <property type="evidence" value="ECO:0007669"/>
    <property type="project" value="UniProtKB-KW"/>
</dbReference>
<evidence type="ECO:0000259" key="12">
    <source>
        <dbReference type="Pfam" id="PF08245"/>
    </source>
</evidence>
<comment type="subcellular location">
    <subcellularLocation>
        <location evidence="1 9 10">Cytoplasm</location>
    </subcellularLocation>
</comment>
<proteinExistence type="inferred from homology"/>
<evidence type="ECO:0000259" key="11">
    <source>
        <dbReference type="Pfam" id="PF02875"/>
    </source>
</evidence>
<dbReference type="InterPro" id="IPR018109">
    <property type="entry name" value="Folylpolyglutamate_synth_CS"/>
</dbReference>
<organism evidence="13 14">
    <name type="scientific">Hymenobacter crusticola</name>
    <dbReference type="NCBI Taxonomy" id="1770526"/>
    <lineage>
        <taxon>Bacteria</taxon>
        <taxon>Pseudomonadati</taxon>
        <taxon>Bacteroidota</taxon>
        <taxon>Cytophagia</taxon>
        <taxon>Cytophagales</taxon>
        <taxon>Hymenobacteraceae</taxon>
        <taxon>Hymenobacter</taxon>
    </lineage>
</organism>
<comment type="pathway">
    <text evidence="2 9 10">Cell wall biogenesis; peptidoglycan biosynthesis.</text>
</comment>
<protein>
    <recommendedName>
        <fullName evidence="9 10">UDP-N-acetylmuramoylalanine--D-glutamate ligase</fullName>
        <ecNumber evidence="9 10">6.3.2.9</ecNumber>
    </recommendedName>
    <alternativeName>
        <fullName evidence="9">D-glutamic acid-adding enzyme</fullName>
    </alternativeName>
    <alternativeName>
        <fullName evidence="9">UDP-N-acetylmuramoyl-L-alanyl-D-glutamate synthetase</fullName>
    </alternativeName>
</protein>
<dbReference type="GO" id="GO:0051301">
    <property type="term" value="P:cell division"/>
    <property type="evidence" value="ECO:0007669"/>
    <property type="project" value="UniProtKB-KW"/>
</dbReference>
<evidence type="ECO:0000256" key="10">
    <source>
        <dbReference type="RuleBase" id="RU003664"/>
    </source>
</evidence>
<dbReference type="RefSeq" id="WP_086595465.1">
    <property type="nucleotide sequence ID" value="NZ_MTSE01000010.1"/>
</dbReference>